<proteinExistence type="predicted"/>
<gene>
    <name evidence="1" type="ORF">H9638_04290</name>
</gene>
<dbReference type="InterPro" id="IPR046175">
    <property type="entry name" value="DUF6177"/>
</dbReference>
<evidence type="ECO:0000313" key="1">
    <source>
        <dbReference type="EMBL" id="MBD8043026.1"/>
    </source>
</evidence>
<reference evidence="1 2" key="1">
    <citation type="submission" date="2020-08" db="EMBL/GenBank/DDBJ databases">
        <title>A Genomic Blueprint of the Chicken Gut Microbiome.</title>
        <authorList>
            <person name="Gilroy R."/>
            <person name="Ravi A."/>
            <person name="Getino M."/>
            <person name="Pursley I."/>
            <person name="Horton D.L."/>
            <person name="Alikhan N.-F."/>
            <person name="Baker D."/>
            <person name="Gharbi K."/>
            <person name="Hall N."/>
            <person name="Watson M."/>
            <person name="Adriaenssens E.M."/>
            <person name="Foster-Nyarko E."/>
            <person name="Jarju S."/>
            <person name="Secka A."/>
            <person name="Antonio M."/>
            <person name="Oren A."/>
            <person name="Chaudhuri R."/>
            <person name="La Ragione R.M."/>
            <person name="Hildebrand F."/>
            <person name="Pallen M.J."/>
        </authorList>
    </citation>
    <scope>NUCLEOTIDE SEQUENCE [LARGE SCALE GENOMIC DNA]</scope>
    <source>
        <strain evidence="1 2">Sa2BUA2</strain>
    </source>
</reference>
<dbReference type="Pfam" id="PF19674">
    <property type="entry name" value="DUF6177"/>
    <property type="match status" value="1"/>
</dbReference>
<keyword evidence="2" id="KW-1185">Reference proteome</keyword>
<evidence type="ECO:0008006" key="3">
    <source>
        <dbReference type="Google" id="ProtNLM"/>
    </source>
</evidence>
<organism evidence="1 2">
    <name type="scientific">Arthrobacter pullicola</name>
    <dbReference type="NCBI Taxonomy" id="2762224"/>
    <lineage>
        <taxon>Bacteria</taxon>
        <taxon>Bacillati</taxon>
        <taxon>Actinomycetota</taxon>
        <taxon>Actinomycetes</taxon>
        <taxon>Micrococcales</taxon>
        <taxon>Micrococcaceae</taxon>
        <taxon>Arthrobacter</taxon>
    </lineage>
</organism>
<dbReference type="RefSeq" id="WP_191745975.1">
    <property type="nucleotide sequence ID" value="NZ_JACSQC010000002.1"/>
</dbReference>
<accession>A0ABR8YFM2</accession>
<evidence type="ECO:0000313" key="2">
    <source>
        <dbReference type="Proteomes" id="UP000652763"/>
    </source>
</evidence>
<sequence length="351" mass="36157">MHDSAYDFLTPATAMVFCDQPVVGLSPWLTRAYAGAVEAGRRFVVLTPSTSSITLPLSALLDGQTAAWMATGADGGFFDAVTGRAQAWDGDGLRPGDAVADDFLSAERLQSAYLHVRASVFHPASHTTRAGSFTARVFEAVTGSAPVGWGLYEPVSEIWDEAAFSGFCHSRSPRSTRLVVLGAAPGRPGAPGQAAGSVAVVTVERTRSGVLESLELLAEAEAPLVEAALDAFLAAMHTARARSAVLAYGLGYTSLARPARFTGTAVPGCALFGPESLAGMSTQSAASAHSATPAQSALALAGPRARLLGTAPAQSLGVRYTLEPVPGEPHPLEAYARLALELGGTPEGRPA</sequence>
<name>A0ABR8YFM2_9MICC</name>
<dbReference type="EMBL" id="JACSQC010000002">
    <property type="protein sequence ID" value="MBD8043026.1"/>
    <property type="molecule type" value="Genomic_DNA"/>
</dbReference>
<comment type="caution">
    <text evidence="1">The sequence shown here is derived from an EMBL/GenBank/DDBJ whole genome shotgun (WGS) entry which is preliminary data.</text>
</comment>
<protein>
    <recommendedName>
        <fullName evidence="3">Isochorismate synthase</fullName>
    </recommendedName>
</protein>
<dbReference type="Proteomes" id="UP000652763">
    <property type="component" value="Unassembled WGS sequence"/>
</dbReference>